<feature type="region of interest" description="Disordered" evidence="1">
    <location>
        <begin position="1"/>
        <end position="77"/>
    </location>
</feature>
<dbReference type="PANTHER" id="PTHR31569">
    <property type="entry name" value="SWIM-TYPE DOMAIN-CONTAINING PROTEIN"/>
    <property type="match status" value="1"/>
</dbReference>
<dbReference type="OrthoDB" id="123942at2759"/>
<sequence>MAPDLRVRAVVRPPRQGRASDSEEAVDRDEEWADSAEEAVESGEEEPGTSSSSSKQRRSEASDHLQPTQSGEQPVVLAPPLETIEFGSWDSLEAYLKDYSAETYQVRLAFWLGSGWAHEILVSFLCGVQINACVQVANSAAAVPTFVLRFTLARLEHNHPLTRHTFDNYPHNRTAIEPEVVHTVSELAKAGAKKKRILHFIHENSNCNPMTQDVHNLVQKLKKRCHTAPSAAKRLKQWMTEFSQEPGNVGGVFVDSVVIREYGFTSWQKRQLDGLINLLVYARTERQYYRLRKYMRHIMDVGTGKKTVELTRSGEIELCSGRAELGTVGGGVGPRLGAVGSLVGRQLGAVRDEMCSKQECVPATGEDREFNHPFEDYFMKNWDNCRQMWCAF</sequence>
<evidence type="ECO:0000313" key="3">
    <source>
        <dbReference type="Proteomes" id="UP001165121"/>
    </source>
</evidence>
<dbReference type="InterPro" id="IPR052579">
    <property type="entry name" value="Zinc_finger_SWIM"/>
</dbReference>
<protein>
    <submittedName>
        <fullName evidence="2">Unnamed protein product</fullName>
    </submittedName>
</protein>
<feature type="compositionally biased region" description="Acidic residues" evidence="1">
    <location>
        <begin position="22"/>
        <end position="47"/>
    </location>
</feature>
<gene>
    <name evidence="2" type="ORF">Pfra01_001678700</name>
</gene>
<proteinExistence type="predicted"/>
<reference evidence="2" key="1">
    <citation type="submission" date="2023-04" db="EMBL/GenBank/DDBJ databases">
        <title>Phytophthora fragariaefolia NBRC 109709.</title>
        <authorList>
            <person name="Ichikawa N."/>
            <person name="Sato H."/>
            <person name="Tonouchi N."/>
        </authorList>
    </citation>
    <scope>NUCLEOTIDE SEQUENCE</scope>
    <source>
        <strain evidence="2">NBRC 109709</strain>
    </source>
</reference>
<name>A0A9W6XVC3_9STRA</name>
<evidence type="ECO:0000256" key="1">
    <source>
        <dbReference type="SAM" id="MobiDB-lite"/>
    </source>
</evidence>
<accession>A0A9W6XVC3</accession>
<dbReference type="Proteomes" id="UP001165121">
    <property type="component" value="Unassembled WGS sequence"/>
</dbReference>
<keyword evidence="3" id="KW-1185">Reference proteome</keyword>
<comment type="caution">
    <text evidence="2">The sequence shown here is derived from an EMBL/GenBank/DDBJ whole genome shotgun (WGS) entry which is preliminary data.</text>
</comment>
<dbReference type="EMBL" id="BSXT01001909">
    <property type="protein sequence ID" value="GMF46050.1"/>
    <property type="molecule type" value="Genomic_DNA"/>
</dbReference>
<dbReference type="AlphaFoldDB" id="A0A9W6XVC3"/>
<organism evidence="2 3">
    <name type="scientific">Phytophthora fragariaefolia</name>
    <dbReference type="NCBI Taxonomy" id="1490495"/>
    <lineage>
        <taxon>Eukaryota</taxon>
        <taxon>Sar</taxon>
        <taxon>Stramenopiles</taxon>
        <taxon>Oomycota</taxon>
        <taxon>Peronosporomycetes</taxon>
        <taxon>Peronosporales</taxon>
        <taxon>Peronosporaceae</taxon>
        <taxon>Phytophthora</taxon>
    </lineage>
</organism>
<evidence type="ECO:0000313" key="2">
    <source>
        <dbReference type="EMBL" id="GMF46050.1"/>
    </source>
</evidence>
<dbReference type="PANTHER" id="PTHR31569:SF4">
    <property type="entry name" value="SWIM-TYPE DOMAIN-CONTAINING PROTEIN"/>
    <property type="match status" value="1"/>
</dbReference>